<feature type="compositionally biased region" description="Basic and acidic residues" evidence="1">
    <location>
        <begin position="115"/>
        <end position="132"/>
    </location>
</feature>
<evidence type="ECO:0000256" key="1">
    <source>
        <dbReference type="SAM" id="MobiDB-lite"/>
    </source>
</evidence>
<proteinExistence type="predicted"/>
<evidence type="ECO:0000313" key="3">
    <source>
        <dbReference type="Proteomes" id="UP000034492"/>
    </source>
</evidence>
<dbReference type="AlphaFoldDB" id="A0A0G0HU59"/>
<feature type="region of interest" description="Disordered" evidence="1">
    <location>
        <begin position="94"/>
        <end position="143"/>
    </location>
</feature>
<name>A0A0G0HU59_9BACT</name>
<reference evidence="2 3" key="1">
    <citation type="journal article" date="2015" name="Nature">
        <title>rRNA introns, odd ribosomes, and small enigmatic genomes across a large radiation of phyla.</title>
        <authorList>
            <person name="Brown C.T."/>
            <person name="Hug L.A."/>
            <person name="Thomas B.C."/>
            <person name="Sharon I."/>
            <person name="Castelle C.J."/>
            <person name="Singh A."/>
            <person name="Wilkins M.J."/>
            <person name="Williams K.H."/>
            <person name="Banfield J.F."/>
        </authorList>
    </citation>
    <scope>NUCLEOTIDE SEQUENCE [LARGE SCALE GENOMIC DNA]</scope>
</reference>
<organism evidence="2 3">
    <name type="scientific">Candidatus Daviesbacteria bacterium GW2011_GWB1_36_5</name>
    <dbReference type="NCBI Taxonomy" id="1618426"/>
    <lineage>
        <taxon>Bacteria</taxon>
        <taxon>Candidatus Daviesiibacteriota</taxon>
    </lineage>
</organism>
<evidence type="ECO:0000313" key="2">
    <source>
        <dbReference type="EMBL" id="KKQ07436.1"/>
    </source>
</evidence>
<gene>
    <name evidence="2" type="ORF">US19_C0046G0004</name>
</gene>
<dbReference type="EMBL" id="LBSA01000046">
    <property type="protein sequence ID" value="KKQ07436.1"/>
    <property type="molecule type" value="Genomic_DNA"/>
</dbReference>
<dbReference type="Proteomes" id="UP000034492">
    <property type="component" value="Unassembled WGS sequence"/>
</dbReference>
<feature type="compositionally biased region" description="Basic and acidic residues" evidence="1">
    <location>
        <begin position="39"/>
        <end position="51"/>
    </location>
</feature>
<sequence length="143" mass="15212">MEDPEVKIPGTSFKTGDAGTLAKGVDNEPMKIPDPYQDTTDRTKQVIKEPHPTIGKDISSVDLTPPRTNVSNLKKAGILAALAGVAGILGGVFTHRGGSEPAPDSSTKTTPGDQMIKDRNTAFDAKVGERPDPLVYPDQKNNF</sequence>
<protein>
    <submittedName>
        <fullName evidence="2">Uncharacterized protein</fullName>
    </submittedName>
</protein>
<feature type="region of interest" description="Disordered" evidence="1">
    <location>
        <begin position="1"/>
        <end position="62"/>
    </location>
</feature>
<comment type="caution">
    <text evidence="2">The sequence shown here is derived from an EMBL/GenBank/DDBJ whole genome shotgun (WGS) entry which is preliminary data.</text>
</comment>
<accession>A0A0G0HU59</accession>